<evidence type="ECO:0000313" key="3">
    <source>
        <dbReference type="EMBL" id="KAH7307510.1"/>
    </source>
</evidence>
<dbReference type="AlphaFoldDB" id="A0A8T2S8P5"/>
<organism evidence="3 4">
    <name type="scientific">Ceratopteris richardii</name>
    <name type="common">Triangle waterfern</name>
    <dbReference type="NCBI Taxonomy" id="49495"/>
    <lineage>
        <taxon>Eukaryota</taxon>
        <taxon>Viridiplantae</taxon>
        <taxon>Streptophyta</taxon>
        <taxon>Embryophyta</taxon>
        <taxon>Tracheophyta</taxon>
        <taxon>Polypodiopsida</taxon>
        <taxon>Polypodiidae</taxon>
        <taxon>Polypodiales</taxon>
        <taxon>Pteridineae</taxon>
        <taxon>Pteridaceae</taxon>
        <taxon>Parkerioideae</taxon>
        <taxon>Ceratopteris</taxon>
    </lineage>
</organism>
<dbReference type="InterPro" id="IPR002035">
    <property type="entry name" value="VWF_A"/>
</dbReference>
<dbReference type="Proteomes" id="UP000825935">
    <property type="component" value="Chromosome 22"/>
</dbReference>
<dbReference type="SUPFAM" id="SSF53300">
    <property type="entry name" value="vWA-like"/>
    <property type="match status" value="1"/>
</dbReference>
<evidence type="ECO:0000259" key="2">
    <source>
        <dbReference type="PROSITE" id="PS50234"/>
    </source>
</evidence>
<reference evidence="3" key="1">
    <citation type="submission" date="2021-08" db="EMBL/GenBank/DDBJ databases">
        <title>WGS assembly of Ceratopteris richardii.</title>
        <authorList>
            <person name="Marchant D.B."/>
            <person name="Chen G."/>
            <person name="Jenkins J."/>
            <person name="Shu S."/>
            <person name="Leebens-Mack J."/>
            <person name="Grimwood J."/>
            <person name="Schmutz J."/>
            <person name="Soltis P."/>
            <person name="Soltis D."/>
            <person name="Chen Z.-H."/>
        </authorList>
    </citation>
    <scope>NUCLEOTIDE SEQUENCE</scope>
    <source>
        <strain evidence="3">Whitten #5841</strain>
        <tissue evidence="3">Leaf</tissue>
    </source>
</reference>
<feature type="domain" description="VWFA" evidence="2">
    <location>
        <begin position="223"/>
        <end position="420"/>
    </location>
</feature>
<gene>
    <name evidence="3" type="ORF">KP509_22G063200</name>
</gene>
<dbReference type="PROSITE" id="PS50234">
    <property type="entry name" value="VWFA"/>
    <property type="match status" value="1"/>
</dbReference>
<evidence type="ECO:0000256" key="1">
    <source>
        <dbReference type="SAM" id="MobiDB-lite"/>
    </source>
</evidence>
<dbReference type="OrthoDB" id="2142040at2759"/>
<dbReference type="EMBL" id="CM035427">
    <property type="protein sequence ID" value="KAH7307510.1"/>
    <property type="molecule type" value="Genomic_DNA"/>
</dbReference>
<proteinExistence type="predicted"/>
<dbReference type="PANTHER" id="PTHR34706">
    <property type="entry name" value="SLR1338 PROTEIN"/>
    <property type="match status" value="1"/>
</dbReference>
<sequence length="439" mass="48346">MGLASKIKSSEAAKHSSPPLPQVPQGQKQDFWQGPAPSPVCAPGGGAEAYPSASHGHHRQHAYASPAQAQLNTPSPYDAYSAPAGPYPFAQQHQRPHGDERQQHHPYGADYAQKQQQPPYGEGYCTRYDGAVQQNYYQQAHTPYQAGMEAHPNSMPPTSNNMDMLAKKLQLILQTHGLQRFYDPRRYQTVLDKLSRIDFAEISAQWKIGKELAYDLAPLILHDIVFYCDDSGSMAFEENGERIEDLKFILSKVSGIATLFDDDGITVRFMNSNVNGDGIRNPADVSQLISQVRFSGVTPLGTNFERKVIQPLVLGQALGNASMAKPVLAILITDGEPYGEKKDAIVQVIRRAKDALAKSPYGSGALAVQIAQVGKDAKTQKFLEALDKDPFVGGIIDCTSYYEMEEEEFARKGVTLTPELWLLKMCVGAIDPEYDTQDD</sequence>
<dbReference type="PANTHER" id="PTHR34706:SF2">
    <property type="entry name" value="RFEF"/>
    <property type="match status" value="1"/>
</dbReference>
<feature type="region of interest" description="Disordered" evidence="1">
    <location>
        <begin position="1"/>
        <end position="105"/>
    </location>
</feature>
<protein>
    <recommendedName>
        <fullName evidence="2">VWFA domain-containing protein</fullName>
    </recommendedName>
</protein>
<comment type="caution">
    <text evidence="3">The sequence shown here is derived from an EMBL/GenBank/DDBJ whole genome shotgun (WGS) entry which is preliminary data.</text>
</comment>
<dbReference type="InterPro" id="IPR036465">
    <property type="entry name" value="vWFA_dom_sf"/>
</dbReference>
<dbReference type="Gene3D" id="3.40.50.410">
    <property type="entry name" value="von Willebrand factor, type A domain"/>
    <property type="match status" value="1"/>
</dbReference>
<accession>A0A8T2S8P5</accession>
<evidence type="ECO:0000313" key="4">
    <source>
        <dbReference type="Proteomes" id="UP000825935"/>
    </source>
</evidence>
<name>A0A8T2S8P5_CERRI</name>
<keyword evidence="4" id="KW-1185">Reference proteome</keyword>